<dbReference type="PANTHER" id="PTHR24392">
    <property type="entry name" value="ZINC FINGER PROTEIN"/>
    <property type="match status" value="1"/>
</dbReference>
<proteinExistence type="predicted"/>
<keyword evidence="5" id="KW-0862">Zinc</keyword>
<dbReference type="FunFam" id="3.30.160.60:FF:004042">
    <property type="match status" value="1"/>
</dbReference>
<evidence type="ECO:0000256" key="9">
    <source>
        <dbReference type="SAM" id="MobiDB-lite"/>
    </source>
</evidence>
<feature type="compositionally biased region" description="Polar residues" evidence="9">
    <location>
        <begin position="85"/>
        <end position="107"/>
    </location>
</feature>
<evidence type="ECO:0000256" key="8">
    <source>
        <dbReference type="PROSITE-ProRule" id="PRU00042"/>
    </source>
</evidence>
<comment type="subcellular location">
    <subcellularLocation>
        <location evidence="1">Nucleus</location>
    </subcellularLocation>
</comment>
<protein>
    <submittedName>
        <fullName evidence="12">Transcriptional repressor CTCFL-like</fullName>
    </submittedName>
</protein>
<dbReference type="KEGG" id="bfo:118421950"/>
<dbReference type="SUPFAM" id="SSF57667">
    <property type="entry name" value="beta-beta-alpha zinc fingers"/>
    <property type="match status" value="1"/>
</dbReference>
<dbReference type="GO" id="GO:0005634">
    <property type="term" value="C:nucleus"/>
    <property type="evidence" value="ECO:0007669"/>
    <property type="project" value="UniProtKB-SubCell"/>
</dbReference>
<accession>A0A9J7LLX6</accession>
<dbReference type="RefSeq" id="XP_035685346.1">
    <property type="nucleotide sequence ID" value="XM_035829453.1"/>
</dbReference>
<dbReference type="InterPro" id="IPR036236">
    <property type="entry name" value="Znf_C2H2_sf"/>
</dbReference>
<evidence type="ECO:0000256" key="5">
    <source>
        <dbReference type="ARBA" id="ARBA00022833"/>
    </source>
</evidence>
<evidence type="ECO:0000313" key="12">
    <source>
        <dbReference type="RefSeq" id="XP_035685346.1"/>
    </source>
</evidence>
<dbReference type="GO" id="GO:0003677">
    <property type="term" value="F:DNA binding"/>
    <property type="evidence" value="ECO:0007669"/>
    <property type="project" value="UniProtKB-KW"/>
</dbReference>
<dbReference type="SMART" id="SM00355">
    <property type="entry name" value="ZnF_C2H2"/>
    <property type="match status" value="2"/>
</dbReference>
<dbReference type="Gene3D" id="3.30.160.60">
    <property type="entry name" value="Classic Zinc Finger"/>
    <property type="match status" value="2"/>
</dbReference>
<evidence type="ECO:0000256" key="3">
    <source>
        <dbReference type="ARBA" id="ARBA00022737"/>
    </source>
</evidence>
<reference evidence="11" key="1">
    <citation type="journal article" date="2020" name="Nat. Ecol. Evol.">
        <title>Deeply conserved synteny resolves early events in vertebrate evolution.</title>
        <authorList>
            <person name="Simakov O."/>
            <person name="Marletaz F."/>
            <person name="Yue J.X."/>
            <person name="O'Connell B."/>
            <person name="Jenkins J."/>
            <person name="Brandt A."/>
            <person name="Calef R."/>
            <person name="Tung C.H."/>
            <person name="Huang T.K."/>
            <person name="Schmutz J."/>
            <person name="Satoh N."/>
            <person name="Yu J.K."/>
            <person name="Putnam N.H."/>
            <person name="Green R.E."/>
            <person name="Rokhsar D.S."/>
        </authorList>
    </citation>
    <scope>NUCLEOTIDE SEQUENCE [LARGE SCALE GENOMIC DNA]</scope>
    <source>
        <strain evidence="11">S238N-H82</strain>
    </source>
</reference>
<sequence length="192" mass="20762">MEEQNCGAGHPGSSADEEEGRDVKRQQNKGQETLWEETHGTTSNQSEEGGATPHAHVQPHTGQMEAWIPALLVAVGTGVVTGQQSDSNTAGVQARQTDGHDVTQTAGASPVDEGSLHKMTEKSYSCDECDFSSPSKASVKKHKAKHTKPFKCGECGYRATVRFHLSEHIRTHTGEKPYKCDQCDYSSAFKCG</sequence>
<keyword evidence="11" id="KW-1185">Reference proteome</keyword>
<evidence type="ECO:0000256" key="2">
    <source>
        <dbReference type="ARBA" id="ARBA00022723"/>
    </source>
</evidence>
<evidence type="ECO:0000256" key="6">
    <source>
        <dbReference type="ARBA" id="ARBA00023125"/>
    </source>
</evidence>
<evidence type="ECO:0000256" key="7">
    <source>
        <dbReference type="ARBA" id="ARBA00023242"/>
    </source>
</evidence>
<keyword evidence="7" id="KW-0539">Nucleus</keyword>
<dbReference type="AlphaFoldDB" id="A0A9J7LLX6"/>
<evidence type="ECO:0000256" key="1">
    <source>
        <dbReference type="ARBA" id="ARBA00004123"/>
    </source>
</evidence>
<keyword evidence="2" id="KW-0479">Metal-binding</keyword>
<keyword evidence="3" id="KW-0677">Repeat</keyword>
<evidence type="ECO:0000256" key="4">
    <source>
        <dbReference type="ARBA" id="ARBA00022771"/>
    </source>
</evidence>
<name>A0A9J7LLX6_BRAFL</name>
<dbReference type="PANTHER" id="PTHR24392:SF31">
    <property type="entry name" value="C2H2-TYPE DOMAIN-CONTAINING PROTEIN"/>
    <property type="match status" value="1"/>
</dbReference>
<dbReference type="GeneID" id="118421950"/>
<organism evidence="11 12">
    <name type="scientific">Branchiostoma floridae</name>
    <name type="common">Florida lancelet</name>
    <name type="synonym">Amphioxus</name>
    <dbReference type="NCBI Taxonomy" id="7739"/>
    <lineage>
        <taxon>Eukaryota</taxon>
        <taxon>Metazoa</taxon>
        <taxon>Chordata</taxon>
        <taxon>Cephalochordata</taxon>
        <taxon>Leptocardii</taxon>
        <taxon>Amphioxiformes</taxon>
        <taxon>Branchiostomatidae</taxon>
        <taxon>Branchiostoma</taxon>
    </lineage>
</organism>
<keyword evidence="6" id="KW-0238">DNA-binding</keyword>
<dbReference type="InterPro" id="IPR013087">
    <property type="entry name" value="Znf_C2H2_type"/>
</dbReference>
<evidence type="ECO:0000259" key="10">
    <source>
        <dbReference type="PROSITE" id="PS50157"/>
    </source>
</evidence>
<dbReference type="PROSITE" id="PS50157">
    <property type="entry name" value="ZINC_FINGER_C2H2_2"/>
    <property type="match status" value="1"/>
</dbReference>
<evidence type="ECO:0000313" key="11">
    <source>
        <dbReference type="Proteomes" id="UP000001554"/>
    </source>
</evidence>
<keyword evidence="4 8" id="KW-0863">Zinc-finger</keyword>
<feature type="domain" description="C2H2-type" evidence="10">
    <location>
        <begin position="150"/>
        <end position="177"/>
    </location>
</feature>
<gene>
    <name evidence="12" type="primary">LOC118421950</name>
</gene>
<reference evidence="12" key="2">
    <citation type="submission" date="2025-08" db="UniProtKB">
        <authorList>
            <consortium name="RefSeq"/>
        </authorList>
    </citation>
    <scope>IDENTIFICATION</scope>
    <source>
        <strain evidence="12">S238N-H82</strain>
        <tissue evidence="12">Testes</tissue>
    </source>
</reference>
<feature type="region of interest" description="Disordered" evidence="9">
    <location>
        <begin position="1"/>
        <end position="58"/>
    </location>
</feature>
<dbReference type="GO" id="GO:0008270">
    <property type="term" value="F:zinc ion binding"/>
    <property type="evidence" value="ECO:0007669"/>
    <property type="project" value="UniProtKB-KW"/>
</dbReference>
<feature type="region of interest" description="Disordered" evidence="9">
    <location>
        <begin position="82"/>
        <end position="116"/>
    </location>
</feature>
<dbReference type="Proteomes" id="UP000001554">
    <property type="component" value="Chromosome 8"/>
</dbReference>